<dbReference type="Pfam" id="PF08311">
    <property type="entry name" value="Mad3_BUB1_I"/>
    <property type="match status" value="1"/>
</dbReference>
<accession>A0A7L0RYJ3</accession>
<dbReference type="SMART" id="SM00777">
    <property type="entry name" value="Mad3_BUB1_I"/>
    <property type="match status" value="1"/>
</dbReference>
<dbReference type="PROSITE" id="PS51489">
    <property type="entry name" value="BUB1_N"/>
    <property type="match status" value="1"/>
</dbReference>
<evidence type="ECO:0000259" key="1">
    <source>
        <dbReference type="PROSITE" id="PS51489"/>
    </source>
</evidence>
<keyword evidence="2" id="KW-0808">Transferase</keyword>
<dbReference type="GO" id="GO:0004672">
    <property type="term" value="F:protein kinase activity"/>
    <property type="evidence" value="ECO:0007669"/>
    <property type="project" value="TreeGrafter"/>
</dbReference>
<dbReference type="AlphaFoldDB" id="A0A7L0RYJ3"/>
<protein>
    <submittedName>
        <fullName evidence="2">BUB1B kinase</fullName>
    </submittedName>
</protein>
<dbReference type="FunFam" id="1.25.40.430:FF:000003">
    <property type="entry name" value="Checkpoint serine/threonine-protein kinase BUB1"/>
    <property type="match status" value="1"/>
</dbReference>
<proteinExistence type="predicted"/>
<feature type="non-terminal residue" evidence="2">
    <location>
        <position position="1"/>
    </location>
</feature>
<evidence type="ECO:0000313" key="3">
    <source>
        <dbReference type="Proteomes" id="UP000591073"/>
    </source>
</evidence>
<organism evidence="2 3">
    <name type="scientific">Glaucidium brasilianum</name>
    <name type="common">Ferruginous pygmy-owl</name>
    <dbReference type="NCBI Taxonomy" id="78217"/>
    <lineage>
        <taxon>Eukaryota</taxon>
        <taxon>Metazoa</taxon>
        <taxon>Chordata</taxon>
        <taxon>Craniata</taxon>
        <taxon>Vertebrata</taxon>
        <taxon>Euteleostomi</taxon>
        <taxon>Archelosauria</taxon>
        <taxon>Archosauria</taxon>
        <taxon>Dinosauria</taxon>
        <taxon>Saurischia</taxon>
        <taxon>Theropoda</taxon>
        <taxon>Coelurosauria</taxon>
        <taxon>Aves</taxon>
        <taxon>Neognathae</taxon>
        <taxon>Neoaves</taxon>
        <taxon>Telluraves</taxon>
        <taxon>Strigiformes</taxon>
        <taxon>Strigidae</taxon>
        <taxon>Glaucidium</taxon>
    </lineage>
</organism>
<dbReference type="GO" id="GO:0005634">
    <property type="term" value="C:nucleus"/>
    <property type="evidence" value="ECO:0007669"/>
    <property type="project" value="TreeGrafter"/>
</dbReference>
<dbReference type="InterPro" id="IPR013212">
    <property type="entry name" value="Mad3/Bub1_I"/>
</dbReference>
<dbReference type="EMBL" id="VXAP01000367">
    <property type="protein sequence ID" value="NXL35341.1"/>
    <property type="molecule type" value="Genomic_DNA"/>
</dbReference>
<dbReference type="GO" id="GO:0007094">
    <property type="term" value="P:mitotic spindle assembly checkpoint signaling"/>
    <property type="evidence" value="ECO:0007669"/>
    <property type="project" value="InterPro"/>
</dbReference>
<comment type="caution">
    <text evidence="2">The sequence shown here is derived from an EMBL/GenBank/DDBJ whole genome shotgun (WGS) entry which is preliminary data.</text>
</comment>
<dbReference type="InterPro" id="IPR015661">
    <property type="entry name" value="Bub1/Mad3"/>
</dbReference>
<dbReference type="Proteomes" id="UP000591073">
    <property type="component" value="Unassembled WGS sequence"/>
</dbReference>
<feature type="non-terminal residue" evidence="2">
    <location>
        <position position="298"/>
    </location>
</feature>
<reference evidence="2 3" key="1">
    <citation type="submission" date="2019-09" db="EMBL/GenBank/DDBJ databases">
        <title>Bird 10,000 Genomes (B10K) Project - Family phase.</title>
        <authorList>
            <person name="Zhang G."/>
        </authorList>
    </citation>
    <scope>NUCLEOTIDE SEQUENCE [LARGE SCALE GENOMIC DNA]</scope>
    <source>
        <strain evidence="2">B10K-DU-008-63</strain>
    </source>
</reference>
<dbReference type="PANTHER" id="PTHR14030:SF25">
    <property type="entry name" value="MITOTIC CHECKPOINT SERINE_THREONINE-PROTEIN KINASE BUB1 BETA"/>
    <property type="match status" value="1"/>
</dbReference>
<dbReference type="SUPFAM" id="SSF48452">
    <property type="entry name" value="TPR-like"/>
    <property type="match status" value="1"/>
</dbReference>
<keyword evidence="3" id="KW-1185">Reference proteome</keyword>
<keyword evidence="2" id="KW-0418">Kinase</keyword>
<dbReference type="OrthoDB" id="248495at2759"/>
<dbReference type="PANTHER" id="PTHR14030">
    <property type="entry name" value="MITOTIC CHECKPOINT SERINE/THREONINE-PROTEIN KINASE BUB1"/>
    <property type="match status" value="1"/>
</dbReference>
<sequence>REFELEIRFYSGDDPLDVWDRYIKWTEQSFPRGGKESNLPAILERAVKALNEQQRYYKDPRYLNLWLKFGDCCNEPLDLYSYLHSQEIGTTLAQLYITWAEVLEARGSFKKADLIFQEGLQRKAEPLDKLQSYHRQFQARVSRQTLLRLEETPDENDTGLLGAVEPQRSILADLKGRGKKIVRAPISRVGDALKATNQRGSFQTLTSQQFSNNPGFAVFDENSSSGPEIPVLTPQPWTAPPAPRAKENELSAGPWNSAVNIGSLPQRPRSSVNSGIEVPFPLPSFTPYVEESAQQQVM</sequence>
<gene>
    <name evidence="2" type="primary">Bub1b</name>
    <name evidence="2" type="ORF">GLABRA_R06096</name>
</gene>
<name>A0A7L0RYJ3_GLABR</name>
<feature type="domain" description="BUB1 N-terminal" evidence="1">
    <location>
        <begin position="3"/>
        <end position="161"/>
    </location>
</feature>
<dbReference type="GO" id="GO:0051754">
    <property type="term" value="P:meiotic sister chromatid cohesion, centromeric"/>
    <property type="evidence" value="ECO:0007669"/>
    <property type="project" value="TreeGrafter"/>
</dbReference>
<dbReference type="InterPro" id="IPR011990">
    <property type="entry name" value="TPR-like_helical_dom_sf"/>
</dbReference>
<evidence type="ECO:0000313" key="2">
    <source>
        <dbReference type="EMBL" id="NXL35341.1"/>
    </source>
</evidence>
<dbReference type="Gene3D" id="1.25.40.430">
    <property type="match status" value="1"/>
</dbReference>